<dbReference type="Pfam" id="PF05481">
    <property type="entry name" value="Myco_19_kDa"/>
    <property type="match status" value="1"/>
</dbReference>
<evidence type="ECO:0008006" key="9">
    <source>
        <dbReference type="Google" id="ProtNLM"/>
    </source>
</evidence>
<dbReference type="Proteomes" id="UP000192434">
    <property type="component" value="Unassembled WGS sequence"/>
</dbReference>
<reference evidence="7 8" key="1">
    <citation type="submission" date="2016-12" db="EMBL/GenBank/DDBJ databases">
        <title>The new phylogeny of genus Mycobacterium.</title>
        <authorList>
            <person name="Tortoli E."/>
            <person name="Trovato A."/>
            <person name="Cirillo D.M."/>
        </authorList>
    </citation>
    <scope>NUCLEOTIDE SEQUENCE [LARGE SCALE GENOMIC DNA]</scope>
    <source>
        <strain evidence="7 8">CCUG 66554</strain>
    </source>
</reference>
<dbReference type="AlphaFoldDB" id="A0A1X0IKZ6"/>
<evidence type="ECO:0000256" key="2">
    <source>
        <dbReference type="ARBA" id="ARBA00022729"/>
    </source>
</evidence>
<accession>A0A1X0IKZ6</accession>
<protein>
    <recommendedName>
        <fullName evidence="9">Lipoprotein LpqH</fullName>
    </recommendedName>
</protein>
<keyword evidence="5" id="KW-0449">Lipoprotein</keyword>
<evidence type="ECO:0000313" key="8">
    <source>
        <dbReference type="Proteomes" id="UP000192434"/>
    </source>
</evidence>
<evidence type="ECO:0000256" key="4">
    <source>
        <dbReference type="ARBA" id="ARBA00023139"/>
    </source>
</evidence>
<feature type="chain" id="PRO_5039099244" description="Lipoprotein LpqH" evidence="6">
    <location>
        <begin position="26"/>
        <end position="156"/>
    </location>
</feature>
<evidence type="ECO:0000256" key="3">
    <source>
        <dbReference type="ARBA" id="ARBA00023136"/>
    </source>
</evidence>
<dbReference type="RefSeq" id="WP_083019789.1">
    <property type="nucleotide sequence ID" value="NZ_MVII01000046.1"/>
</dbReference>
<feature type="signal peptide" evidence="6">
    <location>
        <begin position="1"/>
        <end position="25"/>
    </location>
</feature>
<keyword evidence="3" id="KW-0472">Membrane</keyword>
<name>A0A1X0IKZ6_9MYCO</name>
<organism evidence="7 8">
    <name type="scientific">Mycobacteroides saopaulense</name>
    <dbReference type="NCBI Taxonomy" id="1578165"/>
    <lineage>
        <taxon>Bacteria</taxon>
        <taxon>Bacillati</taxon>
        <taxon>Actinomycetota</taxon>
        <taxon>Actinomycetes</taxon>
        <taxon>Mycobacteriales</taxon>
        <taxon>Mycobacteriaceae</taxon>
        <taxon>Mycobacteroides</taxon>
    </lineage>
</organism>
<proteinExistence type="predicted"/>
<evidence type="ECO:0000256" key="1">
    <source>
        <dbReference type="ARBA" id="ARBA00022475"/>
    </source>
</evidence>
<keyword evidence="1" id="KW-1003">Cell membrane</keyword>
<sequence>MRCSGVAVVGAAALAALCLVGCSSGGGLRHDAQTSPPVSSSAGDVPAAGPRVVVNGIVRPVENRVECVTAAEMTFVNIGSDDEGIAARLSAGDNPTLESLTLGIIDGRPVMYHSANGVTKPSVSRSGQSYKIAGGATAGLSTPVTFELEFTCPAKR</sequence>
<keyword evidence="4" id="KW-0564">Palmitate</keyword>
<dbReference type="OrthoDB" id="4764143at2"/>
<gene>
    <name evidence="7" type="ORF">BST43_24570</name>
</gene>
<evidence type="ECO:0000313" key="7">
    <source>
        <dbReference type="EMBL" id="ORB48558.1"/>
    </source>
</evidence>
<evidence type="ECO:0000256" key="6">
    <source>
        <dbReference type="SAM" id="SignalP"/>
    </source>
</evidence>
<dbReference type="GO" id="GO:0016020">
    <property type="term" value="C:membrane"/>
    <property type="evidence" value="ECO:0007669"/>
    <property type="project" value="InterPro"/>
</dbReference>
<dbReference type="InterPro" id="IPR008691">
    <property type="entry name" value="LpqH"/>
</dbReference>
<comment type="caution">
    <text evidence="7">The sequence shown here is derived from an EMBL/GenBank/DDBJ whole genome shotgun (WGS) entry which is preliminary data.</text>
</comment>
<keyword evidence="2 6" id="KW-0732">Signal</keyword>
<evidence type="ECO:0000256" key="5">
    <source>
        <dbReference type="ARBA" id="ARBA00023288"/>
    </source>
</evidence>
<dbReference type="EMBL" id="MVII01000046">
    <property type="protein sequence ID" value="ORB48558.1"/>
    <property type="molecule type" value="Genomic_DNA"/>
</dbReference>
<dbReference type="STRING" id="1578165.BKG68_05310"/>